<dbReference type="PROSITE" id="PS00072">
    <property type="entry name" value="ACYL_COA_DH_1"/>
    <property type="match status" value="1"/>
</dbReference>
<evidence type="ECO:0000256" key="8">
    <source>
        <dbReference type="RuleBase" id="RU362125"/>
    </source>
</evidence>
<organism evidence="12 13">
    <name type="scientific">Parafrankia irregularis</name>
    <dbReference type="NCBI Taxonomy" id="795642"/>
    <lineage>
        <taxon>Bacteria</taxon>
        <taxon>Bacillati</taxon>
        <taxon>Actinomycetota</taxon>
        <taxon>Actinomycetes</taxon>
        <taxon>Frankiales</taxon>
        <taxon>Frankiaceae</taxon>
        <taxon>Parafrankia</taxon>
    </lineage>
</organism>
<evidence type="ECO:0000313" key="13">
    <source>
        <dbReference type="Proteomes" id="UP000198802"/>
    </source>
</evidence>
<dbReference type="Gene3D" id="2.40.110.10">
    <property type="entry name" value="Butyryl-CoA Dehydrogenase, subunit A, domain 2"/>
    <property type="match status" value="1"/>
</dbReference>
<evidence type="ECO:0000256" key="5">
    <source>
        <dbReference type="ARBA" id="ARBA00022630"/>
    </source>
</evidence>
<dbReference type="Pfam" id="PF02771">
    <property type="entry name" value="Acyl-CoA_dh_N"/>
    <property type="match status" value="1"/>
</dbReference>
<dbReference type="PANTHER" id="PTHR43884">
    <property type="entry name" value="ACYL-COA DEHYDROGENASE"/>
    <property type="match status" value="1"/>
</dbReference>
<dbReference type="FunFam" id="2.40.110.10:FF:000001">
    <property type="entry name" value="Acyl-CoA dehydrogenase, mitochondrial"/>
    <property type="match status" value="1"/>
</dbReference>
<dbReference type="FunFam" id="1.20.140.10:FF:000001">
    <property type="entry name" value="Acyl-CoA dehydrogenase"/>
    <property type="match status" value="1"/>
</dbReference>
<dbReference type="InterPro" id="IPR006091">
    <property type="entry name" value="Acyl-CoA_Oxase/DH_mid-dom"/>
</dbReference>
<accession>A0A0S4QP26</accession>
<evidence type="ECO:0000256" key="6">
    <source>
        <dbReference type="ARBA" id="ARBA00022827"/>
    </source>
</evidence>
<dbReference type="InterPro" id="IPR013786">
    <property type="entry name" value="AcylCoA_DH/ox_N"/>
</dbReference>
<evidence type="ECO:0000256" key="1">
    <source>
        <dbReference type="ARBA" id="ARBA00001974"/>
    </source>
</evidence>
<evidence type="ECO:0000313" key="12">
    <source>
        <dbReference type="EMBL" id="CUU57429.1"/>
    </source>
</evidence>
<feature type="domain" description="Acyl-CoA dehydrogenase/oxidase C-terminal" evidence="9">
    <location>
        <begin position="237"/>
        <end position="386"/>
    </location>
</feature>
<dbReference type="GO" id="GO:0009083">
    <property type="term" value="P:branched-chain amino acid catabolic process"/>
    <property type="evidence" value="ECO:0007669"/>
    <property type="project" value="UniProtKB-KW"/>
</dbReference>
<dbReference type="Proteomes" id="UP000198802">
    <property type="component" value="Unassembled WGS sequence"/>
</dbReference>
<evidence type="ECO:0000259" key="10">
    <source>
        <dbReference type="Pfam" id="PF02770"/>
    </source>
</evidence>
<evidence type="ECO:0000256" key="3">
    <source>
        <dbReference type="ARBA" id="ARBA00009347"/>
    </source>
</evidence>
<proteinExistence type="inferred from homology"/>
<dbReference type="GO" id="GO:0003995">
    <property type="term" value="F:acyl-CoA dehydrogenase activity"/>
    <property type="evidence" value="ECO:0007669"/>
    <property type="project" value="InterPro"/>
</dbReference>
<dbReference type="InterPro" id="IPR006089">
    <property type="entry name" value="Acyl-CoA_DH_CS"/>
</dbReference>
<keyword evidence="5 8" id="KW-0285">Flavoprotein</keyword>
<evidence type="ECO:0000259" key="11">
    <source>
        <dbReference type="Pfam" id="PF02771"/>
    </source>
</evidence>
<dbReference type="InterPro" id="IPR037069">
    <property type="entry name" value="AcylCoA_DH/ox_N_sf"/>
</dbReference>
<dbReference type="AlphaFoldDB" id="A0A0S4QP26"/>
<dbReference type="Pfam" id="PF00441">
    <property type="entry name" value="Acyl-CoA_dh_1"/>
    <property type="match status" value="1"/>
</dbReference>
<feature type="domain" description="Acyl-CoA oxidase/dehydrogenase middle" evidence="10">
    <location>
        <begin position="126"/>
        <end position="222"/>
    </location>
</feature>
<dbReference type="Pfam" id="PF02770">
    <property type="entry name" value="Acyl-CoA_dh_M"/>
    <property type="match status" value="1"/>
</dbReference>
<dbReference type="InterPro" id="IPR009075">
    <property type="entry name" value="AcylCo_DH/oxidase_C"/>
</dbReference>
<dbReference type="EMBL" id="FAOZ01000012">
    <property type="protein sequence ID" value="CUU57429.1"/>
    <property type="molecule type" value="Genomic_DNA"/>
</dbReference>
<keyword evidence="4" id="KW-0101">Branched-chain amino acid catabolism</keyword>
<dbReference type="PIRSF" id="PIRSF016578">
    <property type="entry name" value="HsaA"/>
    <property type="match status" value="1"/>
</dbReference>
<evidence type="ECO:0000256" key="4">
    <source>
        <dbReference type="ARBA" id="ARBA00022456"/>
    </source>
</evidence>
<comment type="similarity">
    <text evidence="3 8">Belongs to the acyl-CoA dehydrogenase family.</text>
</comment>
<dbReference type="RefSeq" id="WP_397311305.1">
    <property type="nucleotide sequence ID" value="NZ_FAOZ01000012.1"/>
</dbReference>
<keyword evidence="6 8" id="KW-0274">FAD</keyword>
<dbReference type="SUPFAM" id="SSF47203">
    <property type="entry name" value="Acyl-CoA dehydrogenase C-terminal domain-like"/>
    <property type="match status" value="1"/>
</dbReference>
<keyword evidence="7 8" id="KW-0560">Oxidoreductase</keyword>
<dbReference type="SUPFAM" id="SSF56645">
    <property type="entry name" value="Acyl-CoA dehydrogenase NM domain-like"/>
    <property type="match status" value="1"/>
</dbReference>
<dbReference type="GO" id="GO:0050660">
    <property type="term" value="F:flavin adenine dinucleotide binding"/>
    <property type="evidence" value="ECO:0007669"/>
    <property type="project" value="InterPro"/>
</dbReference>
<dbReference type="InterPro" id="IPR046373">
    <property type="entry name" value="Acyl-CoA_Oxase/DH_mid-dom_sf"/>
</dbReference>
<evidence type="ECO:0000256" key="2">
    <source>
        <dbReference type="ARBA" id="ARBA00005109"/>
    </source>
</evidence>
<dbReference type="Gene3D" id="1.10.540.10">
    <property type="entry name" value="Acyl-CoA dehydrogenase/oxidase, N-terminal domain"/>
    <property type="match status" value="1"/>
</dbReference>
<protein>
    <submittedName>
        <fullName evidence="12">Acyl-CoA dehydrogenase</fullName>
    </submittedName>
</protein>
<gene>
    <name evidence="12" type="ORF">Ga0074812_11289</name>
</gene>
<dbReference type="InterPro" id="IPR009100">
    <property type="entry name" value="AcylCoA_DH/oxidase_NM_dom_sf"/>
</dbReference>
<name>A0A0S4QP26_9ACTN</name>
<comment type="pathway">
    <text evidence="2">Amino-acid degradation; L-valine degradation.</text>
</comment>
<keyword evidence="13" id="KW-1185">Reference proteome</keyword>
<comment type="cofactor">
    <cofactor evidence="1 8">
        <name>FAD</name>
        <dbReference type="ChEBI" id="CHEBI:57692"/>
    </cofactor>
</comment>
<dbReference type="InterPro" id="IPR036250">
    <property type="entry name" value="AcylCo_DH-like_C"/>
</dbReference>
<sequence>MTSSGSGLGESDLAEVLAAVRAFVRERVVPAEAEIEQTDAIPAELRAEAARMGLFGFAIPAEYGGLGLSMSEEVRLVAELGYTTPSFRSMFGTNNGIAGHVLLEGATEEQKQTYLPKIASGEWTASFALTEEGAGSDPAGLATTAVRKDDGWVINGSKRYITNAPSADVLMVFARTDPAATGGDGISVFMVERATPGVSVAPKDVKMGQAGSLTADVHFDDVRVGSETLVGGEAGEGRGYRTAMRCLAHGRIHIAALCVGMAQRLVDESVAYAASRSQGGQVIGAYQLIQGLLADSATDLYAARALVTQTAAAFDDGSDTRIGPSCAKYFASEAVGRIADRAVQIHGGAGYMRGVPVERFYRDARLFRIYEGTSQIQQLVIARQLLRDAAAPGAAGVRGAS</sequence>
<evidence type="ECO:0000259" key="9">
    <source>
        <dbReference type="Pfam" id="PF00441"/>
    </source>
</evidence>
<feature type="domain" description="Acyl-CoA dehydrogenase/oxidase N-terminal" evidence="11">
    <location>
        <begin position="14"/>
        <end position="122"/>
    </location>
</feature>
<dbReference type="Gene3D" id="1.20.140.10">
    <property type="entry name" value="Butyryl-CoA Dehydrogenase, subunit A, domain 3"/>
    <property type="match status" value="1"/>
</dbReference>
<dbReference type="PANTHER" id="PTHR43884:SF40">
    <property type="entry name" value="ACYL-COA DEHYDROGENASE"/>
    <property type="match status" value="1"/>
</dbReference>
<evidence type="ECO:0000256" key="7">
    <source>
        <dbReference type="ARBA" id="ARBA00023002"/>
    </source>
</evidence>
<reference evidence="13" key="1">
    <citation type="submission" date="2015-11" db="EMBL/GenBank/DDBJ databases">
        <authorList>
            <person name="Varghese N."/>
        </authorList>
    </citation>
    <scope>NUCLEOTIDE SEQUENCE [LARGE SCALE GENOMIC DNA]</scope>
    <source>
        <strain evidence="13">DSM 45899</strain>
    </source>
</reference>